<reference evidence="1" key="1">
    <citation type="journal article" date="2013" name="Environ. Microbiol.">
        <title>Microbiota from the distal guts of lean and obese adolescents exhibit partial functional redundancy besides clear differences in community structure.</title>
        <authorList>
            <person name="Ferrer M."/>
            <person name="Ruiz A."/>
            <person name="Lanza F."/>
            <person name="Haange S.B."/>
            <person name="Oberbach A."/>
            <person name="Till H."/>
            <person name="Bargiela R."/>
            <person name="Campoy C."/>
            <person name="Segura M.T."/>
            <person name="Richter M."/>
            <person name="von Bergen M."/>
            <person name="Seifert J."/>
            <person name="Suarez A."/>
        </authorList>
    </citation>
    <scope>NUCLEOTIDE SEQUENCE</scope>
</reference>
<protein>
    <submittedName>
        <fullName evidence="1">Addiction module toxin, RelE/StbE family</fullName>
    </submittedName>
</protein>
<dbReference type="EMBL" id="AJWY01001410">
    <property type="protein sequence ID" value="EKC79823.1"/>
    <property type="molecule type" value="Genomic_DNA"/>
</dbReference>
<proteinExistence type="predicted"/>
<dbReference type="SUPFAM" id="SSF143011">
    <property type="entry name" value="RelE-like"/>
    <property type="match status" value="1"/>
</dbReference>
<dbReference type="InterPro" id="IPR004386">
    <property type="entry name" value="Toxin_YafQ-like"/>
</dbReference>
<name>K1UCA9_9ZZZZ</name>
<gene>
    <name evidence="1" type="ORF">LEA_02037</name>
</gene>
<evidence type="ECO:0000313" key="1">
    <source>
        <dbReference type="EMBL" id="EKC79823.1"/>
    </source>
</evidence>
<accession>K1UCA9</accession>
<dbReference type="Pfam" id="PF15738">
    <property type="entry name" value="YafQ_toxin"/>
    <property type="match status" value="1"/>
</dbReference>
<sequence>MSKLRIVPSQKFNRDVKLAIKRGYNIQLLDAVVEMIAEQQLLPPEYKDYKLIGNYPAVGVSHYP</sequence>
<dbReference type="AlphaFoldDB" id="K1UCA9"/>
<comment type="caution">
    <text evidence="1">The sequence shown here is derived from an EMBL/GenBank/DDBJ whole genome shotgun (WGS) entry which is preliminary data.</text>
</comment>
<organism evidence="1">
    <name type="scientific">human gut metagenome</name>
    <dbReference type="NCBI Taxonomy" id="408170"/>
    <lineage>
        <taxon>unclassified sequences</taxon>
        <taxon>metagenomes</taxon>
        <taxon>organismal metagenomes</taxon>
    </lineage>
</organism>
<dbReference type="Gene3D" id="3.30.2310.20">
    <property type="entry name" value="RelE-like"/>
    <property type="match status" value="1"/>
</dbReference>
<dbReference type="InterPro" id="IPR035093">
    <property type="entry name" value="RelE/ParE_toxin_dom_sf"/>
</dbReference>